<keyword evidence="2" id="KW-0812">Transmembrane</keyword>
<evidence type="ECO:0000313" key="3">
    <source>
        <dbReference type="EMBL" id="WQQ27953.1"/>
    </source>
</evidence>
<evidence type="ECO:0000313" key="4">
    <source>
        <dbReference type="Proteomes" id="UP001327225"/>
    </source>
</evidence>
<dbReference type="Proteomes" id="UP001327225">
    <property type="component" value="Chromosome"/>
</dbReference>
<feature type="transmembrane region" description="Helical" evidence="2">
    <location>
        <begin position="24"/>
        <end position="48"/>
    </location>
</feature>
<keyword evidence="4" id="KW-1185">Reference proteome</keyword>
<name>A0ABZ0ZXD4_9ACTN</name>
<dbReference type="EMBL" id="CP141059">
    <property type="protein sequence ID" value="WQQ27953.1"/>
    <property type="molecule type" value="Genomic_DNA"/>
</dbReference>
<feature type="region of interest" description="Disordered" evidence="1">
    <location>
        <begin position="1"/>
        <end position="20"/>
    </location>
</feature>
<protein>
    <submittedName>
        <fullName evidence="3">Uncharacterized protein</fullName>
    </submittedName>
</protein>
<organism evidence="3 4">
    <name type="scientific">Nocardioides bizhenqiangii</name>
    <dbReference type="NCBI Taxonomy" id="3095076"/>
    <lineage>
        <taxon>Bacteria</taxon>
        <taxon>Bacillati</taxon>
        <taxon>Actinomycetota</taxon>
        <taxon>Actinomycetes</taxon>
        <taxon>Propionibacteriales</taxon>
        <taxon>Nocardioidaceae</taxon>
        <taxon>Nocardioides</taxon>
    </lineage>
</organism>
<proteinExistence type="predicted"/>
<dbReference type="RefSeq" id="WP_322457831.1">
    <property type="nucleotide sequence ID" value="NZ_CP141059.1"/>
</dbReference>
<evidence type="ECO:0000256" key="2">
    <source>
        <dbReference type="SAM" id="Phobius"/>
    </source>
</evidence>
<keyword evidence="2" id="KW-0472">Membrane</keyword>
<reference evidence="4" key="1">
    <citation type="submission" date="2023-12" db="EMBL/GenBank/DDBJ databases">
        <title>Novel species in genus Nocardioides.</title>
        <authorList>
            <person name="Zhou H."/>
        </authorList>
    </citation>
    <scope>NUCLEOTIDE SEQUENCE [LARGE SCALE GENOMIC DNA]</scope>
    <source>
        <strain evidence="4">HM61</strain>
    </source>
</reference>
<keyword evidence="2" id="KW-1133">Transmembrane helix</keyword>
<feature type="compositionally biased region" description="Pro residues" evidence="1">
    <location>
        <begin position="7"/>
        <end position="18"/>
    </location>
</feature>
<gene>
    <name evidence="3" type="ORF">SHK19_06885</name>
</gene>
<evidence type="ECO:0000256" key="1">
    <source>
        <dbReference type="SAM" id="MobiDB-lite"/>
    </source>
</evidence>
<accession>A0ABZ0ZXD4</accession>
<sequence>MLAAPAPFLPAPPLSPPTPRERQATWAAIFLSLAAFWYGVGVAVHALWSSFAG</sequence>